<dbReference type="GO" id="GO:0006886">
    <property type="term" value="P:intracellular protein transport"/>
    <property type="evidence" value="ECO:0007669"/>
    <property type="project" value="InterPro"/>
</dbReference>
<keyword evidence="2" id="KW-1185">Reference proteome</keyword>
<dbReference type="PANTHER" id="PTHR13302:SF8">
    <property type="entry name" value="CONSERVED OLIGOMERIC GOLGI COMPLEX SUBUNIT 3"/>
    <property type="match status" value="1"/>
</dbReference>
<evidence type="ECO:0000313" key="2">
    <source>
        <dbReference type="Proteomes" id="UP000326759"/>
    </source>
</evidence>
<dbReference type="GO" id="GO:0016020">
    <property type="term" value="C:membrane"/>
    <property type="evidence" value="ECO:0007669"/>
    <property type="project" value="InterPro"/>
</dbReference>
<gene>
    <name evidence="1" type="primary">Cog3</name>
    <name evidence="1" type="ORF">Anas_05483</name>
</gene>
<name>A0A5N5TCE0_9CRUS</name>
<reference evidence="1 2" key="1">
    <citation type="journal article" date="2019" name="PLoS Biol.">
        <title>Sex chromosomes control vertical transmission of feminizing Wolbachia symbionts in an isopod.</title>
        <authorList>
            <person name="Becking T."/>
            <person name="Chebbi M.A."/>
            <person name="Giraud I."/>
            <person name="Moumen B."/>
            <person name="Laverre T."/>
            <person name="Caubet Y."/>
            <person name="Peccoud J."/>
            <person name="Gilbert C."/>
            <person name="Cordaux R."/>
        </authorList>
    </citation>
    <scope>NUCLEOTIDE SEQUENCE [LARGE SCALE GENOMIC DNA]</scope>
    <source>
        <strain evidence="1">ANa2</strain>
        <tissue evidence="1">Whole body excluding digestive tract and cuticle</tissue>
    </source>
</reference>
<dbReference type="PANTHER" id="PTHR13302">
    <property type="entry name" value="CONSERVED OLIGOMERIC GOLGI COMPLEX COMPONENT 3"/>
    <property type="match status" value="1"/>
</dbReference>
<dbReference type="GO" id="GO:0007030">
    <property type="term" value="P:Golgi organization"/>
    <property type="evidence" value="ECO:0007669"/>
    <property type="project" value="TreeGrafter"/>
</dbReference>
<protein>
    <submittedName>
        <fullName evidence="1">Conserved oligomeric Golgi complex subunit 3</fullName>
    </submittedName>
</protein>
<dbReference type="AlphaFoldDB" id="A0A5N5TCE0"/>
<dbReference type="GO" id="GO:0005801">
    <property type="term" value="C:cis-Golgi network"/>
    <property type="evidence" value="ECO:0007669"/>
    <property type="project" value="InterPro"/>
</dbReference>
<proteinExistence type="predicted"/>
<dbReference type="GO" id="GO:0006891">
    <property type="term" value="P:intra-Golgi vesicle-mediated transport"/>
    <property type="evidence" value="ECO:0007669"/>
    <property type="project" value="TreeGrafter"/>
</dbReference>
<organism evidence="1 2">
    <name type="scientific">Armadillidium nasatum</name>
    <dbReference type="NCBI Taxonomy" id="96803"/>
    <lineage>
        <taxon>Eukaryota</taxon>
        <taxon>Metazoa</taxon>
        <taxon>Ecdysozoa</taxon>
        <taxon>Arthropoda</taxon>
        <taxon>Crustacea</taxon>
        <taxon>Multicrustacea</taxon>
        <taxon>Malacostraca</taxon>
        <taxon>Eumalacostraca</taxon>
        <taxon>Peracarida</taxon>
        <taxon>Isopoda</taxon>
        <taxon>Oniscidea</taxon>
        <taxon>Crinocheta</taxon>
        <taxon>Armadillidiidae</taxon>
        <taxon>Armadillidium</taxon>
    </lineage>
</organism>
<accession>A0A5N5TCE0</accession>
<dbReference type="EMBL" id="SEYY01004200">
    <property type="protein sequence ID" value="KAB7503917.1"/>
    <property type="molecule type" value="Genomic_DNA"/>
</dbReference>
<dbReference type="OrthoDB" id="296793at2759"/>
<evidence type="ECO:0000313" key="1">
    <source>
        <dbReference type="EMBL" id="KAB7503917.1"/>
    </source>
</evidence>
<sequence length="107" mass="12308">MNEEKGVKPIALRGQPFASADKVADVIVNTQKKLRSQMPIIQKKLHLYLANKDTEFILFKPIRAKVLAVFSKANKIFQENYSEEEQVIIACPTQEEISTMIYLHFKN</sequence>
<dbReference type="Proteomes" id="UP000326759">
    <property type="component" value="Unassembled WGS sequence"/>
</dbReference>
<comment type="caution">
    <text evidence="1">The sequence shown here is derived from an EMBL/GenBank/DDBJ whole genome shotgun (WGS) entry which is preliminary data.</text>
</comment>
<dbReference type="InterPro" id="IPR007265">
    <property type="entry name" value="COG_su3"/>
</dbReference>
<dbReference type="GO" id="GO:0017119">
    <property type="term" value="C:Golgi transport complex"/>
    <property type="evidence" value="ECO:0007669"/>
    <property type="project" value="TreeGrafter"/>
</dbReference>